<gene>
    <name evidence="3" type="ordered locus">PHZ_c2180</name>
</gene>
<dbReference type="GO" id="GO:0005694">
    <property type="term" value="C:chromosome"/>
    <property type="evidence" value="ECO:0007669"/>
    <property type="project" value="TreeGrafter"/>
</dbReference>
<evidence type="ECO:0000313" key="3">
    <source>
        <dbReference type="EMBL" id="ACG78591.1"/>
    </source>
</evidence>
<dbReference type="Proteomes" id="UP000001868">
    <property type="component" value="Chromosome"/>
</dbReference>
<dbReference type="PANTHER" id="PTHR33375">
    <property type="entry name" value="CHROMOSOME-PARTITIONING PROTEIN PARB-RELATED"/>
    <property type="match status" value="1"/>
</dbReference>
<protein>
    <submittedName>
        <fullName evidence="3">Predicted transcriptional regulator</fullName>
    </submittedName>
</protein>
<reference evidence="3 4" key="1">
    <citation type="journal article" date="2008" name="BMC Genomics">
        <title>Complete genome of Phenylobacterium zucineum - a novel facultative intracellular bacterium isolated from human erythroleukemia cell line K562.</title>
        <authorList>
            <person name="Luo Y."/>
            <person name="Xu X."/>
            <person name="Ding Z."/>
            <person name="Liu Z."/>
            <person name="Zhang B."/>
            <person name="Yan Z."/>
            <person name="Sun J."/>
            <person name="Hu S."/>
            <person name="Hu X."/>
        </authorList>
    </citation>
    <scope>NUCLEOTIDE SEQUENCE [LARGE SCALE GENOMIC DNA]</scope>
    <source>
        <strain evidence="3 4">HLK1</strain>
    </source>
</reference>
<evidence type="ECO:0000259" key="2">
    <source>
        <dbReference type="SMART" id="SM00470"/>
    </source>
</evidence>
<dbReference type="InterPro" id="IPR050336">
    <property type="entry name" value="Chromosome_partition/occlusion"/>
</dbReference>
<dbReference type="InterPro" id="IPR041468">
    <property type="entry name" value="HTH_ParB/Spo0J"/>
</dbReference>
<dbReference type="HOGENOM" id="CLU_022934_0_0_5"/>
<dbReference type="GO" id="GO:0007059">
    <property type="term" value="P:chromosome segregation"/>
    <property type="evidence" value="ECO:0007669"/>
    <property type="project" value="TreeGrafter"/>
</dbReference>
<dbReference type="SMART" id="SM00470">
    <property type="entry name" value="ParB"/>
    <property type="match status" value="1"/>
</dbReference>
<dbReference type="InterPro" id="IPR036086">
    <property type="entry name" value="ParB/Sulfiredoxin_sf"/>
</dbReference>
<dbReference type="Pfam" id="PF17762">
    <property type="entry name" value="HTH_ParB"/>
    <property type="match status" value="1"/>
</dbReference>
<keyword evidence="4" id="KW-1185">Reference proteome</keyword>
<name>B4RER5_PHEZH</name>
<feature type="domain" description="ParB-like N-terminal" evidence="2">
    <location>
        <begin position="72"/>
        <end position="171"/>
    </location>
</feature>
<sequence length="728" mass="75801">MDNAYTHCVDIADTTRGSPRGCVAPRRPGDRRAEGEAGRGRAPGPGVVPDGRAESPSMSDPAIAAPEARLPVTFPLRDLAVAPENLRFGEPPDEGIPQLAEALLAAGLLQPLTVRPGRRREKPAMVLDGRRRWLALTSLREAGRIAADHPVSAFLETDPARQAAALVLTNTGVPAHIADVIAAIGRMLKARLTVAAIAGALGYAELEVRRLAALADLHPKALEALKAGRLTLRQARLLARLPDRREQGELAGQALAGHGFPEWRITERLDRERLTAADRRFRLVGPGGYAAAGGRTESDLFGERPDVLLDPEALEAAWTARAEALADVLAAPGREVRIASAIPDPDAALEPFGHAWGDGLDAAALDVWRAAEAAADEARAALADLDLSDGASDPLIRTYLDARLTALVAGEPPRPVSLVQVFASGRTGLELSAYGPPGEAPESAVEAGAALDDEQGDAGAAAHRPASSAPVRCVAPAPPPELEGVNHALHEVRTDTATRALIRALADDPGSAVVALTARLFSVMVLRQGLGRGGGALTLQAEAYGRPGASPIGPLDGEVRRRLAERRAAWEASGLSPIAWAAGLPHGERMAMLAELTALGLDLREARTSQVRTAARAEAAEIAALCGADVALHWTPDEAFLAAHPKSRLLAMLDEMGASDSRAGGCRKDELVALVAERAAERGWAPAYLSWAAALPDAPEPAESEAEAADAAGADGVPTPPDGAAIAA</sequence>
<feature type="compositionally biased region" description="Low complexity" evidence="1">
    <location>
        <begin position="709"/>
        <end position="728"/>
    </location>
</feature>
<dbReference type="EMBL" id="CP000747">
    <property type="protein sequence ID" value="ACG78591.1"/>
    <property type="molecule type" value="Genomic_DNA"/>
</dbReference>
<feature type="region of interest" description="Disordered" evidence="1">
    <location>
        <begin position="699"/>
        <end position="728"/>
    </location>
</feature>
<dbReference type="SUPFAM" id="SSF109709">
    <property type="entry name" value="KorB DNA-binding domain-like"/>
    <property type="match status" value="1"/>
</dbReference>
<dbReference type="KEGG" id="pzu:PHZ_c2180"/>
<dbReference type="Gene3D" id="1.10.10.2830">
    <property type="match status" value="1"/>
</dbReference>
<evidence type="ECO:0000313" key="4">
    <source>
        <dbReference type="Proteomes" id="UP000001868"/>
    </source>
</evidence>
<dbReference type="PANTHER" id="PTHR33375:SF7">
    <property type="entry name" value="CHROMOSOME 2-PARTITIONING PROTEIN PARB-RELATED"/>
    <property type="match status" value="1"/>
</dbReference>
<proteinExistence type="predicted"/>
<organism evidence="3 4">
    <name type="scientific">Phenylobacterium zucineum (strain HLK1)</name>
    <dbReference type="NCBI Taxonomy" id="450851"/>
    <lineage>
        <taxon>Bacteria</taxon>
        <taxon>Pseudomonadati</taxon>
        <taxon>Pseudomonadota</taxon>
        <taxon>Alphaproteobacteria</taxon>
        <taxon>Caulobacterales</taxon>
        <taxon>Caulobacteraceae</taxon>
        <taxon>Phenylobacterium</taxon>
    </lineage>
</organism>
<dbReference type="SUPFAM" id="SSF110849">
    <property type="entry name" value="ParB/Sulfiredoxin"/>
    <property type="match status" value="1"/>
</dbReference>
<dbReference type="AlphaFoldDB" id="B4RER5"/>
<dbReference type="STRING" id="450851.PHZ_c2180"/>
<feature type="region of interest" description="Disordered" evidence="1">
    <location>
        <begin position="13"/>
        <end position="60"/>
    </location>
</feature>
<accession>B4RER5</accession>
<evidence type="ECO:0000256" key="1">
    <source>
        <dbReference type="SAM" id="MobiDB-lite"/>
    </source>
</evidence>
<dbReference type="Gene3D" id="3.90.1530.30">
    <property type="match status" value="1"/>
</dbReference>
<dbReference type="InterPro" id="IPR003115">
    <property type="entry name" value="ParB_N"/>
</dbReference>
<feature type="compositionally biased region" description="Low complexity" evidence="1">
    <location>
        <begin position="40"/>
        <end position="50"/>
    </location>
</feature>
<feature type="compositionally biased region" description="Basic and acidic residues" evidence="1">
    <location>
        <begin position="27"/>
        <end position="39"/>
    </location>
</feature>
<dbReference type="eggNOG" id="COG1475">
    <property type="taxonomic scope" value="Bacteria"/>
</dbReference>